<proteinExistence type="predicted"/>
<dbReference type="AlphaFoldDB" id="A0A2I0TAT8"/>
<evidence type="ECO:0000313" key="1">
    <source>
        <dbReference type="EMBL" id="PKU30910.1"/>
    </source>
</evidence>
<dbReference type="InterPro" id="IPR050985">
    <property type="entry name" value="Alpha-glycosidase_related"/>
</dbReference>
<dbReference type="Gene3D" id="3.20.20.80">
    <property type="entry name" value="Glycosidases"/>
    <property type="match status" value="1"/>
</dbReference>
<sequence length="90" mass="10438">MNPALCPGNQAAVGSQQWLCCKINVVNLTRQCIRRHRDFVVPLILKHSEEWLRLGYPIFRPAWWLSPTDPTAFTVEDEFLIGDECKWDPV</sequence>
<keyword evidence="2" id="KW-1185">Reference proteome</keyword>
<evidence type="ECO:0000313" key="2">
    <source>
        <dbReference type="Proteomes" id="UP000233556"/>
    </source>
</evidence>
<organism evidence="1 2">
    <name type="scientific">Limosa lapponica baueri</name>
    <dbReference type="NCBI Taxonomy" id="1758121"/>
    <lineage>
        <taxon>Eukaryota</taxon>
        <taxon>Metazoa</taxon>
        <taxon>Chordata</taxon>
        <taxon>Craniata</taxon>
        <taxon>Vertebrata</taxon>
        <taxon>Euteleostomi</taxon>
        <taxon>Archelosauria</taxon>
        <taxon>Archosauria</taxon>
        <taxon>Dinosauria</taxon>
        <taxon>Saurischia</taxon>
        <taxon>Theropoda</taxon>
        <taxon>Coelurosauria</taxon>
        <taxon>Aves</taxon>
        <taxon>Neognathae</taxon>
        <taxon>Neoaves</taxon>
        <taxon>Charadriiformes</taxon>
        <taxon>Scolopacidae</taxon>
        <taxon>Limosa</taxon>
    </lineage>
</organism>
<accession>A0A2I0TAT8</accession>
<dbReference type="EMBL" id="KZ513736">
    <property type="protein sequence ID" value="PKU30910.1"/>
    <property type="molecule type" value="Genomic_DNA"/>
</dbReference>
<dbReference type="PANTHER" id="PTHR43053:SF6">
    <property type="entry name" value="SITS-BINDING PROTEIN"/>
    <property type="match status" value="1"/>
</dbReference>
<dbReference type="OrthoDB" id="10070917at2759"/>
<reference evidence="2" key="1">
    <citation type="submission" date="2017-11" db="EMBL/GenBank/DDBJ databases">
        <authorList>
            <person name="Lima N.C."/>
            <person name="Parody-Merino A.M."/>
            <person name="Battley P.F."/>
            <person name="Fidler A.E."/>
            <person name="Prosdocimi F."/>
        </authorList>
    </citation>
    <scope>NUCLEOTIDE SEQUENCE [LARGE SCALE GENOMIC DNA]</scope>
</reference>
<protein>
    <submittedName>
        <fullName evidence="1">Uncharacterized protein</fullName>
    </submittedName>
</protein>
<dbReference type="Proteomes" id="UP000233556">
    <property type="component" value="Unassembled WGS sequence"/>
</dbReference>
<dbReference type="PANTHER" id="PTHR43053">
    <property type="entry name" value="GLYCOSIDASE FAMILY 31"/>
    <property type="match status" value="1"/>
</dbReference>
<name>A0A2I0TAT8_LIMLA</name>
<reference evidence="2" key="2">
    <citation type="submission" date="2017-12" db="EMBL/GenBank/DDBJ databases">
        <title>Genome sequence of the Bar-tailed Godwit (Limosa lapponica baueri).</title>
        <authorList>
            <person name="Lima N.C.B."/>
            <person name="Parody-Merino A.M."/>
            <person name="Battley P.F."/>
            <person name="Fidler A.E."/>
            <person name="Prosdocimi F."/>
        </authorList>
    </citation>
    <scope>NUCLEOTIDE SEQUENCE [LARGE SCALE GENOMIC DNA]</scope>
</reference>
<gene>
    <name evidence="1" type="ORF">llap_18786</name>
</gene>